<comment type="caution">
    <text evidence="1">The sequence shown here is derived from an EMBL/GenBank/DDBJ whole genome shotgun (WGS) entry which is preliminary data.</text>
</comment>
<protein>
    <submittedName>
        <fullName evidence="1">Uncharacterized protein</fullName>
    </submittedName>
</protein>
<sequence>MNISFGEEIVNLKQDIKSCFLTHSGLKWTINKKF</sequence>
<proteinExistence type="predicted"/>
<dbReference type="AlphaFoldDB" id="A5KM37"/>
<evidence type="ECO:0000313" key="1">
    <source>
        <dbReference type="EMBL" id="EDK24562.1"/>
    </source>
</evidence>
<organism evidence="1 2">
    <name type="scientific">[Ruminococcus] torques ATCC 27756</name>
    <dbReference type="NCBI Taxonomy" id="411460"/>
    <lineage>
        <taxon>Bacteria</taxon>
        <taxon>Bacillati</taxon>
        <taxon>Bacillota</taxon>
        <taxon>Clostridia</taxon>
        <taxon>Lachnospirales</taxon>
        <taxon>Lachnospiraceae</taxon>
        <taxon>Mediterraneibacter</taxon>
    </lineage>
</organism>
<accession>A5KM37</accession>
<dbReference type="HOGENOM" id="CLU_3375738_0_0_9"/>
<gene>
    <name evidence="1" type="ORF">RUMTOR_01293</name>
</gene>
<dbReference type="EMBL" id="AAVP02000004">
    <property type="protein sequence ID" value="EDK24562.1"/>
    <property type="molecule type" value="Genomic_DNA"/>
</dbReference>
<dbReference type="Proteomes" id="UP000003577">
    <property type="component" value="Unassembled WGS sequence"/>
</dbReference>
<reference evidence="1 2" key="2">
    <citation type="submission" date="2007-04" db="EMBL/GenBank/DDBJ databases">
        <title>Draft genome sequence of Ruminococcus torques (ATCC 27756).</title>
        <authorList>
            <person name="Sudarsanam P."/>
            <person name="Ley R."/>
            <person name="Guruge J."/>
            <person name="Turnbaugh P.J."/>
            <person name="Mahowald M."/>
            <person name="Liep D."/>
            <person name="Gordon J."/>
        </authorList>
    </citation>
    <scope>NUCLEOTIDE SEQUENCE [LARGE SCALE GENOMIC DNA]</scope>
    <source>
        <strain evidence="1 2">ATCC 27756</strain>
    </source>
</reference>
<name>A5KM37_9FIRM</name>
<reference evidence="1 2" key="1">
    <citation type="submission" date="2007-03" db="EMBL/GenBank/DDBJ databases">
        <authorList>
            <person name="Fulton L."/>
            <person name="Clifton S."/>
            <person name="Fulton B."/>
            <person name="Xu J."/>
            <person name="Minx P."/>
            <person name="Pepin K.H."/>
            <person name="Johnson M."/>
            <person name="Thiruvilangam P."/>
            <person name="Bhonagiri V."/>
            <person name="Nash W.E."/>
            <person name="Mardis E.R."/>
            <person name="Wilson R.K."/>
        </authorList>
    </citation>
    <scope>NUCLEOTIDE SEQUENCE [LARGE SCALE GENOMIC DNA]</scope>
    <source>
        <strain evidence="1 2">ATCC 27756</strain>
    </source>
</reference>
<evidence type="ECO:0000313" key="2">
    <source>
        <dbReference type="Proteomes" id="UP000003577"/>
    </source>
</evidence>
<dbReference type="PaxDb" id="411460-RUMTOR_01293"/>